<evidence type="ECO:0000256" key="3">
    <source>
        <dbReference type="ARBA" id="ARBA00022475"/>
    </source>
</evidence>
<dbReference type="InterPro" id="IPR005828">
    <property type="entry name" value="MFS_sugar_transport-like"/>
</dbReference>
<name>A0A6J2KVS8_BOMMA</name>
<dbReference type="AlphaFoldDB" id="A0A6J2KVS8"/>
<evidence type="ECO:0000256" key="6">
    <source>
        <dbReference type="ARBA" id="ARBA00022989"/>
    </source>
</evidence>
<keyword evidence="8" id="KW-0325">Glycoprotein</keyword>
<keyword evidence="2" id="KW-0813">Transport</keyword>
<evidence type="ECO:0000256" key="9">
    <source>
        <dbReference type="SAM" id="MobiDB-lite"/>
    </source>
</evidence>
<sequence>MVKANVIQIHDVIRLNYCFLLFFFFVFSLHNKMVRWITPFVKQCFVTCGVAISMAQFGLVFGITAILIPQLQSQKPVMLIDESTESWIAAIPGFALLFGNFTIPTIMGKYGRKVANIISVLPVIVGWLLITSASNTYFILAARFLQGISMGMSTSLGPILIGEYTSPKYRGAFLSSLCLVMAMATLTVHSVGSYVTWQWTAFVCSVITFIDLLIVINSPESPSWLADQGKYEDCRKVFIWLRGDTENEELEKMIEASKIVRESKADVVISDTFVKNLKAKFAVGFEALRRKEFYKPIFVMVHVYTLGEWAGINILSPYIVEVAEALVDKDKMNVPLLVVTVDAQRIIMNAAAIYFMTKFRRRVILISTTMLCVAVLLLISAYSYAKTSNLLPFDHPSIGAILLHVHMFTIATGSVPLPMTISGEIFPLQFRSVSGALSAVFFSFHLFITVKTYRYLRNSLGLHGTYLIYAAIVTYCLVVSWIFLPETKDRTLQEIEDEFRGGPPTRDRDEKTDEVLMETK</sequence>
<dbReference type="PROSITE" id="PS00217">
    <property type="entry name" value="SUGAR_TRANSPORT_2"/>
    <property type="match status" value="1"/>
</dbReference>
<comment type="subcellular location">
    <subcellularLocation>
        <location evidence="1">Cell membrane</location>
        <topology evidence="1">Multi-pass membrane protein</topology>
    </subcellularLocation>
</comment>
<keyword evidence="12" id="KW-1185">Reference proteome</keyword>
<evidence type="ECO:0000256" key="4">
    <source>
        <dbReference type="ARBA" id="ARBA00022597"/>
    </source>
</evidence>
<dbReference type="Gene3D" id="1.20.1250.20">
    <property type="entry name" value="MFS general substrate transporter like domains"/>
    <property type="match status" value="1"/>
</dbReference>
<protein>
    <submittedName>
        <fullName evidence="13">Facilitated trehalose transporter Tret1-2 homolog</fullName>
    </submittedName>
</protein>
<keyword evidence="6 10" id="KW-1133">Transmembrane helix</keyword>
<keyword evidence="5 10" id="KW-0812">Transmembrane</keyword>
<feature type="transmembrane region" description="Helical" evidence="10">
    <location>
        <begin position="197"/>
        <end position="216"/>
    </location>
</feature>
<evidence type="ECO:0000256" key="7">
    <source>
        <dbReference type="ARBA" id="ARBA00023136"/>
    </source>
</evidence>
<keyword evidence="4" id="KW-0762">Sugar transport</keyword>
<dbReference type="InterPro" id="IPR050549">
    <property type="entry name" value="MFS_Trehalose_Transporter"/>
</dbReference>
<evidence type="ECO:0000259" key="11">
    <source>
        <dbReference type="PROSITE" id="PS50850"/>
    </source>
</evidence>
<feature type="transmembrane region" description="Helical" evidence="10">
    <location>
        <begin position="466"/>
        <end position="484"/>
    </location>
</feature>
<dbReference type="SUPFAM" id="SSF103473">
    <property type="entry name" value="MFS general substrate transporter"/>
    <property type="match status" value="1"/>
</dbReference>
<evidence type="ECO:0000256" key="8">
    <source>
        <dbReference type="ARBA" id="ARBA00023180"/>
    </source>
</evidence>
<keyword evidence="7 10" id="KW-0472">Membrane</keyword>
<feature type="region of interest" description="Disordered" evidence="9">
    <location>
        <begin position="496"/>
        <end position="520"/>
    </location>
</feature>
<feature type="transmembrane region" description="Helical" evidence="10">
    <location>
        <begin position="433"/>
        <end position="454"/>
    </location>
</feature>
<feature type="transmembrane region" description="Helical" evidence="10">
    <location>
        <begin position="332"/>
        <end position="356"/>
    </location>
</feature>
<dbReference type="PROSITE" id="PS50850">
    <property type="entry name" value="MFS"/>
    <property type="match status" value="1"/>
</dbReference>
<dbReference type="InterPro" id="IPR005829">
    <property type="entry name" value="Sugar_transporter_CS"/>
</dbReference>
<feature type="transmembrane region" description="Helical" evidence="10">
    <location>
        <begin position="363"/>
        <end position="385"/>
    </location>
</feature>
<evidence type="ECO:0000256" key="5">
    <source>
        <dbReference type="ARBA" id="ARBA00022692"/>
    </source>
</evidence>
<dbReference type="Proteomes" id="UP000504629">
    <property type="component" value="Unplaced"/>
</dbReference>
<evidence type="ECO:0000256" key="10">
    <source>
        <dbReference type="SAM" id="Phobius"/>
    </source>
</evidence>
<dbReference type="KEGG" id="bman:114253571"/>
<feature type="transmembrane region" description="Helical" evidence="10">
    <location>
        <begin position="43"/>
        <end position="67"/>
    </location>
</feature>
<proteinExistence type="predicted"/>
<reference evidence="13" key="1">
    <citation type="submission" date="2025-08" db="UniProtKB">
        <authorList>
            <consortium name="RefSeq"/>
        </authorList>
    </citation>
    <scope>IDENTIFICATION</scope>
    <source>
        <tissue evidence="13">Silk gland</tissue>
    </source>
</reference>
<dbReference type="GO" id="GO:0005886">
    <property type="term" value="C:plasma membrane"/>
    <property type="evidence" value="ECO:0007669"/>
    <property type="project" value="UniProtKB-SubCell"/>
</dbReference>
<dbReference type="InterPro" id="IPR020846">
    <property type="entry name" value="MFS_dom"/>
</dbReference>
<dbReference type="PANTHER" id="PTHR48021">
    <property type="match status" value="1"/>
</dbReference>
<evidence type="ECO:0000313" key="13">
    <source>
        <dbReference type="RefSeq" id="XP_028044299.1"/>
    </source>
</evidence>
<evidence type="ECO:0000256" key="1">
    <source>
        <dbReference type="ARBA" id="ARBA00004651"/>
    </source>
</evidence>
<dbReference type="RefSeq" id="XP_028044299.1">
    <property type="nucleotide sequence ID" value="XM_028188498.1"/>
</dbReference>
<organism evidence="12 13">
    <name type="scientific">Bombyx mandarina</name>
    <name type="common">Wild silk moth</name>
    <name type="synonym">Wild silkworm</name>
    <dbReference type="NCBI Taxonomy" id="7092"/>
    <lineage>
        <taxon>Eukaryota</taxon>
        <taxon>Metazoa</taxon>
        <taxon>Ecdysozoa</taxon>
        <taxon>Arthropoda</taxon>
        <taxon>Hexapoda</taxon>
        <taxon>Insecta</taxon>
        <taxon>Pterygota</taxon>
        <taxon>Neoptera</taxon>
        <taxon>Endopterygota</taxon>
        <taxon>Lepidoptera</taxon>
        <taxon>Glossata</taxon>
        <taxon>Ditrysia</taxon>
        <taxon>Bombycoidea</taxon>
        <taxon>Bombycidae</taxon>
        <taxon>Bombycinae</taxon>
        <taxon>Bombyx</taxon>
    </lineage>
</organism>
<feature type="transmembrane region" description="Helical" evidence="10">
    <location>
        <begin position="172"/>
        <end position="191"/>
    </location>
</feature>
<dbReference type="PANTHER" id="PTHR48021:SF68">
    <property type="entry name" value="MAJOR FACILITATOR SUPERFAMILY (MFS) PROFILE DOMAIN-CONTAINING PROTEIN"/>
    <property type="match status" value="1"/>
</dbReference>
<feature type="transmembrane region" description="Helical" evidence="10">
    <location>
        <begin position="87"/>
        <end position="107"/>
    </location>
</feature>
<feature type="transmembrane region" description="Helical" evidence="10">
    <location>
        <begin position="12"/>
        <end position="31"/>
    </location>
</feature>
<dbReference type="GeneID" id="114253571"/>
<evidence type="ECO:0000256" key="2">
    <source>
        <dbReference type="ARBA" id="ARBA00022448"/>
    </source>
</evidence>
<feature type="compositionally biased region" description="Basic and acidic residues" evidence="9">
    <location>
        <begin position="505"/>
        <end position="520"/>
    </location>
</feature>
<gene>
    <name evidence="13" type="primary">LOC114253571</name>
</gene>
<dbReference type="InterPro" id="IPR036259">
    <property type="entry name" value="MFS_trans_sf"/>
</dbReference>
<dbReference type="PRINTS" id="PR00171">
    <property type="entry name" value="SUGRTRNSPORT"/>
</dbReference>
<dbReference type="InterPro" id="IPR003663">
    <property type="entry name" value="Sugar/inositol_transpt"/>
</dbReference>
<dbReference type="Pfam" id="PF00083">
    <property type="entry name" value="Sugar_tr"/>
    <property type="match status" value="1"/>
</dbReference>
<accession>A0A6J2KVS8</accession>
<keyword evidence="3" id="KW-1003">Cell membrane</keyword>
<feature type="domain" description="Major facilitator superfamily (MFS) profile" evidence="11">
    <location>
        <begin position="46"/>
        <end position="488"/>
    </location>
</feature>
<dbReference type="FunFam" id="1.20.1250.20:FF:000218">
    <property type="entry name" value="facilitated trehalose transporter Tret1"/>
    <property type="match status" value="1"/>
</dbReference>
<feature type="transmembrane region" description="Helical" evidence="10">
    <location>
        <begin position="297"/>
        <end position="320"/>
    </location>
</feature>
<dbReference type="OrthoDB" id="6133115at2759"/>
<dbReference type="GO" id="GO:0022857">
    <property type="term" value="F:transmembrane transporter activity"/>
    <property type="evidence" value="ECO:0007669"/>
    <property type="project" value="InterPro"/>
</dbReference>
<feature type="transmembrane region" description="Helical" evidence="10">
    <location>
        <begin position="397"/>
        <end position="421"/>
    </location>
</feature>
<evidence type="ECO:0000313" key="12">
    <source>
        <dbReference type="Proteomes" id="UP000504629"/>
    </source>
</evidence>